<dbReference type="InterPro" id="IPR056457">
    <property type="entry name" value="DOP1_C"/>
</dbReference>
<feature type="domain" description="DOP1 N-terminal" evidence="5">
    <location>
        <begin position="72"/>
        <end position="192"/>
    </location>
</feature>
<evidence type="ECO:0000259" key="7">
    <source>
        <dbReference type="Pfam" id="PF24601"/>
    </source>
</evidence>
<dbReference type="GO" id="GO:0006895">
    <property type="term" value="P:Golgi to endosome transport"/>
    <property type="evidence" value="ECO:0007669"/>
    <property type="project" value="InterPro"/>
</dbReference>
<keyword evidence="2" id="KW-0653">Protein transport</keyword>
<evidence type="ECO:0000313" key="8">
    <source>
        <dbReference type="Proteomes" id="UP000887561"/>
    </source>
</evidence>
<feature type="domain" description="DOP1 N-terminal" evidence="5">
    <location>
        <begin position="2"/>
        <end position="70"/>
    </location>
</feature>
<evidence type="ECO:0000256" key="3">
    <source>
        <dbReference type="ARBA" id="ARBA00046326"/>
    </source>
</evidence>
<feature type="domain" description="DOP1-like C-terminal" evidence="6">
    <location>
        <begin position="1381"/>
        <end position="1859"/>
    </location>
</feature>
<dbReference type="GO" id="GO:0005768">
    <property type="term" value="C:endosome"/>
    <property type="evidence" value="ECO:0007669"/>
    <property type="project" value="TreeGrafter"/>
</dbReference>
<dbReference type="WBParaSite" id="scaffold1539_cov177.g3272">
    <property type="protein sequence ID" value="scaffold1539_cov177.g3272"/>
    <property type="gene ID" value="scaffold1539_cov177.g3272"/>
</dbReference>
<evidence type="ECO:0000259" key="5">
    <source>
        <dbReference type="Pfam" id="PF04118"/>
    </source>
</evidence>
<feature type="compositionally biased region" description="Basic and acidic residues" evidence="4">
    <location>
        <begin position="1485"/>
        <end position="1497"/>
    </location>
</feature>
<proteinExistence type="inferred from homology"/>
<dbReference type="GO" id="GO:0015031">
    <property type="term" value="P:protein transport"/>
    <property type="evidence" value="ECO:0007669"/>
    <property type="project" value="UniProtKB-KW"/>
</dbReference>
<accession>A0A915LNL5</accession>
<feature type="region of interest" description="Disordered" evidence="4">
    <location>
        <begin position="1468"/>
        <end position="1497"/>
    </location>
</feature>
<evidence type="ECO:0000256" key="2">
    <source>
        <dbReference type="ARBA" id="ARBA00022927"/>
    </source>
</evidence>
<protein>
    <submittedName>
        <fullName evidence="9">Dopey N-terminal domain-containing protein</fullName>
    </submittedName>
</protein>
<feature type="compositionally biased region" description="Polar residues" evidence="4">
    <location>
        <begin position="466"/>
        <end position="484"/>
    </location>
</feature>
<evidence type="ECO:0000313" key="9">
    <source>
        <dbReference type="WBParaSite" id="scaffold1539_cov177.g3272"/>
    </source>
</evidence>
<dbReference type="InterPro" id="IPR056459">
    <property type="entry name" value="TPR_DOP1"/>
</dbReference>
<keyword evidence="8" id="KW-1185">Reference proteome</keyword>
<dbReference type="Pfam" id="PF24601">
    <property type="entry name" value="TPR_DOP1"/>
    <property type="match status" value="1"/>
</dbReference>
<reference evidence="9" key="1">
    <citation type="submission" date="2022-11" db="UniProtKB">
        <authorList>
            <consortium name="WormBaseParasite"/>
        </authorList>
    </citation>
    <scope>IDENTIFICATION</scope>
</reference>
<dbReference type="GO" id="GO:0005829">
    <property type="term" value="C:cytosol"/>
    <property type="evidence" value="ECO:0007669"/>
    <property type="project" value="GOC"/>
</dbReference>
<dbReference type="InterPro" id="IPR007249">
    <property type="entry name" value="DOP1_N"/>
</dbReference>
<organism evidence="8 9">
    <name type="scientific">Meloidogyne javanica</name>
    <name type="common">Root-knot nematode worm</name>
    <dbReference type="NCBI Taxonomy" id="6303"/>
    <lineage>
        <taxon>Eukaryota</taxon>
        <taxon>Metazoa</taxon>
        <taxon>Ecdysozoa</taxon>
        <taxon>Nematoda</taxon>
        <taxon>Chromadorea</taxon>
        <taxon>Rhabditida</taxon>
        <taxon>Tylenchina</taxon>
        <taxon>Tylenchomorpha</taxon>
        <taxon>Tylenchoidea</taxon>
        <taxon>Meloidogynidae</taxon>
        <taxon>Meloidogyninae</taxon>
        <taxon>Meloidogyne</taxon>
        <taxon>Meloidogyne incognita group</taxon>
    </lineage>
</organism>
<evidence type="ECO:0000259" key="6">
    <source>
        <dbReference type="Pfam" id="PF24598"/>
    </source>
</evidence>
<dbReference type="Pfam" id="PF04118">
    <property type="entry name" value="Dopey_N"/>
    <property type="match status" value="2"/>
</dbReference>
<feature type="domain" description="DOP1-like TPR" evidence="7">
    <location>
        <begin position="904"/>
        <end position="1213"/>
    </location>
</feature>
<sequence length="1924" mass="218305">VFSSNAKSFNDIPNALTVSKRLSQCLHPALPSGVHLKALDTYRQVFLMLSRTQNLAKYLFLYSAGLFPSVSGNPSARLPALIFVNTKIEKHKKGSKNDSNSDDNLLASFCGGGNQSNNNNLMLQALCIVAEDSSSSPLVQRHLLDFLCMAIPLNSKWTSKQQLVDLVGRTLFLVLRRDMSLNRRLYQWLLNRSNDMAFVSLPVNGVEDSTDLAFFKQYALPVIKSAIRDYLRADTVVEIAPPSMGTLRREPFLKKTQIQFPEVRVCRLLHYMLDRPELGQLVLEEILPNLLETFCLRDLNLLKEFGGECEAIDPSFENFAESFIIFRGNESFNNSDGDSDQQNDVTEENELNNKYLPSFSLDSDCQSQKNQLCALFPVCPQKVPWEKRNTCKEEMILYSLKNVQLDINEDIRSIYLPKLLKHILVGIDLSSSSPLIIENNYVAIIVVCRHLLAEINQNNVSNVFESLHNNNKGESNNSARSSPNRTEKREKELAGEQQCVESSLEACIQTFTSICNWYIKNRERDRCGVLLAICLLVRDFADFPFYSLQPSLASCSSLTDSIYSSQQKFEWLHALITAIDPVSWNSSEFSIDKTDFDIRAKLLDLILYLTVRSLSMIEQHSAVAGRILNNKKHEKDVKTTTTVLLRPFLSTGDLQEIDKNELFMKSALALWKRFSENSDLERVQTVALLLLQLHSRKINDSSSEVEEIIVSELTCNNKNISGEAARKFRDLWAFCRSAQIDEVYTGIALKPMNRSSANRKSHQQHNRTLSDIPQFDNDADSVDDSISLDCTFDHEIVDTVQYLVDSSIATMMSKKETAALPRISGFNNNNGGGGGSNTLGNIGESIKRIRTGHRRQDSLQESIFSTGTHELRLFDPTELPNSTCPGDYKQPLLDETYSHMLFYAETPSMILLYYFRSYYLNSPTNHVSEEDLVASWKCKISALDCFSELLRILEGIVRDAGSKEFTTFVQHAYRQTKTQKVVLTLMLAAVPTPPNQKNWRMPLTMDIAEFNNGPKQSGHFRDLIYAYHRSLLNLTSSIVILEHSLLTGMRYFNSNTAYKIPVNFSTPHITENQINYNSSQNRSTIRESRYSVVELRLFLGVILNALKRCPERHELWLQFLIGILPYLDRALATHVVHITEQICRNLCEYFFLNNPSAMEVDENIQQQWIGGGRGGGGEGLEMTTTTTQIKYPANYIVILMESLMSILHFSMVDSSTSTPFWPPQRLNSIPTTTNFSQSQQQLINNLKSMAALSSTQKINSGQEHKNDALIPLLMEILNPIAKKHKNVLINSFGIMWIYRTNKHDHHHSIKNIDQCQCTFVYSSQQLYAAKLLLKLKTLSFNSIICSISETLKDCVNKTSGKTTSFYSLEVSLLELLHECVRQVTTTELRESWNSLQTLFNESTLSIMPARASFLQFMILVEFVRRVGQTIFEDRHISKTILDVCQRLTEAVNSIVGWQLESTTCGTTIEGGGGGKKQTSSSLRSSIKDHSGINKKDPSDSTQAIFLLAENLTELIDSITRNEDKDKLLPTLQAVWNNTLPYLKSKSAKNVRSFLASSQLLASMSSFNYMRPIWKKNAMELLWDNSFFKMDIHALKSWLVVIDNLMTNDKTSFKELLARITTSTSTTFSTLITSKEQEYEMRAQYLKRLAFVILSSTRDQYSGQLNEIHERLTENLRLCQAPVIHSQVFTCYRVLLVRMSPHCFVSVWPSMITEMVQILAQIEQHLLTSPSNLAAFDEQQRSARDDQLLQLFLAGCKLLETLCILPSGYVPQFQMCKWTFVSPIGSSSNKRIKNNYPPTSTNSNDLFVPYSVRLNQLLNAKYGELSQEDLEIRSISLFNVKTLTSLNELRPFFHALAQQNIEYRHDGIINDDVDILQNGGQQLSSFENSLSSHIGEDLTGSLPLRMAIARIEQSLCVDFAEHWQL</sequence>
<dbReference type="PANTHER" id="PTHR14042:SF24">
    <property type="entry name" value="PROTEIN DOPEY-1 HOMOLOG"/>
    <property type="match status" value="1"/>
</dbReference>
<dbReference type="GO" id="GO:0005802">
    <property type="term" value="C:trans-Golgi network"/>
    <property type="evidence" value="ECO:0007669"/>
    <property type="project" value="TreeGrafter"/>
</dbReference>
<dbReference type="Pfam" id="PF24598">
    <property type="entry name" value="DOP1_C"/>
    <property type="match status" value="1"/>
</dbReference>
<feature type="region of interest" description="Disordered" evidence="4">
    <location>
        <begin position="755"/>
        <end position="776"/>
    </location>
</feature>
<evidence type="ECO:0000256" key="4">
    <source>
        <dbReference type="SAM" id="MobiDB-lite"/>
    </source>
</evidence>
<dbReference type="Proteomes" id="UP000887561">
    <property type="component" value="Unplaced"/>
</dbReference>
<feature type="region of interest" description="Disordered" evidence="4">
    <location>
        <begin position="466"/>
        <end position="492"/>
    </location>
</feature>
<name>A0A915LNL5_MELJA</name>
<dbReference type="PANTHER" id="PTHR14042">
    <property type="entry name" value="DOPEY-RELATED"/>
    <property type="match status" value="1"/>
</dbReference>
<keyword evidence="1" id="KW-0813">Transport</keyword>
<comment type="similarity">
    <text evidence="3">Belongs to the DOP1 family.</text>
</comment>
<evidence type="ECO:0000256" key="1">
    <source>
        <dbReference type="ARBA" id="ARBA00022448"/>
    </source>
</evidence>
<dbReference type="InterPro" id="IPR040314">
    <property type="entry name" value="DOP1"/>
</dbReference>